<feature type="transmembrane region" description="Helical" evidence="1">
    <location>
        <begin position="144"/>
        <end position="167"/>
    </location>
</feature>
<keyword evidence="1" id="KW-1133">Transmembrane helix</keyword>
<accession>A0ABD1ENJ8</accession>
<proteinExistence type="predicted"/>
<dbReference type="PANTHER" id="PTHR21879">
    <property type="entry name" value="FI03362P-RELATED-RELATED"/>
    <property type="match status" value="1"/>
</dbReference>
<dbReference type="AlphaFoldDB" id="A0ABD1ENJ8"/>
<gene>
    <name evidence="3" type="ORF">ABEB36_008906</name>
</gene>
<organism evidence="3 4">
    <name type="scientific">Hypothenemus hampei</name>
    <name type="common">Coffee berry borer</name>
    <dbReference type="NCBI Taxonomy" id="57062"/>
    <lineage>
        <taxon>Eukaryota</taxon>
        <taxon>Metazoa</taxon>
        <taxon>Ecdysozoa</taxon>
        <taxon>Arthropoda</taxon>
        <taxon>Hexapoda</taxon>
        <taxon>Insecta</taxon>
        <taxon>Pterygota</taxon>
        <taxon>Neoptera</taxon>
        <taxon>Endopterygota</taxon>
        <taxon>Coleoptera</taxon>
        <taxon>Polyphaga</taxon>
        <taxon>Cucujiformia</taxon>
        <taxon>Curculionidae</taxon>
        <taxon>Scolytinae</taxon>
        <taxon>Hypothenemus</taxon>
    </lineage>
</organism>
<evidence type="ECO:0000313" key="4">
    <source>
        <dbReference type="Proteomes" id="UP001566132"/>
    </source>
</evidence>
<evidence type="ECO:0000313" key="3">
    <source>
        <dbReference type="EMBL" id="KAL1498046.1"/>
    </source>
</evidence>
<keyword evidence="2" id="KW-0732">Signal</keyword>
<keyword evidence="1" id="KW-0812">Transmembrane</keyword>
<dbReference type="Proteomes" id="UP001566132">
    <property type="component" value="Unassembled WGS sequence"/>
</dbReference>
<keyword evidence="1" id="KW-0472">Membrane</keyword>
<reference evidence="3 4" key="1">
    <citation type="submission" date="2024-05" db="EMBL/GenBank/DDBJ databases">
        <title>Genetic variation in Jamaican populations of the coffee berry borer (Hypothenemus hampei).</title>
        <authorList>
            <person name="Errbii M."/>
            <person name="Myrie A."/>
        </authorList>
    </citation>
    <scope>NUCLEOTIDE SEQUENCE [LARGE SCALE GENOMIC DNA]</scope>
    <source>
        <strain evidence="3">JA-Hopewell-2020-01-JO</strain>
        <tissue evidence="3">Whole body</tissue>
    </source>
</reference>
<dbReference type="PANTHER" id="PTHR21879:SF13">
    <property type="entry name" value="OSIRIS 18"/>
    <property type="match status" value="1"/>
</dbReference>
<sequence>MWALKCLLVFSLVNVILTDPSAVDVVRDIYMSCVQNFSFSCVQPKALSWMNYVADKSIIRVTNDLVVIKNNHINQRQERSVGFEKILDRFDDFLNGHNLLIKLPSALTSEGPLTRFIPRSFLQSDPIQVPLSATGRSSKLVKKVIFPFLLGLKFNTAVLVPITLGLIALKTWKAFTFGLISLVLTGAVAVFSKFLKPPQYEVVHYPHIDTHHIDVITPQLVPQAVPVIAPSPVYTPLYKQKREALDIAYKGYQ</sequence>
<evidence type="ECO:0008006" key="5">
    <source>
        <dbReference type="Google" id="ProtNLM"/>
    </source>
</evidence>
<feature type="signal peptide" evidence="2">
    <location>
        <begin position="1"/>
        <end position="18"/>
    </location>
</feature>
<name>A0ABD1ENJ8_HYPHA</name>
<feature type="transmembrane region" description="Helical" evidence="1">
    <location>
        <begin position="174"/>
        <end position="195"/>
    </location>
</feature>
<keyword evidence="4" id="KW-1185">Reference proteome</keyword>
<dbReference type="EMBL" id="JBDJPC010000006">
    <property type="protein sequence ID" value="KAL1498046.1"/>
    <property type="molecule type" value="Genomic_DNA"/>
</dbReference>
<evidence type="ECO:0000256" key="1">
    <source>
        <dbReference type="SAM" id="Phobius"/>
    </source>
</evidence>
<feature type="chain" id="PRO_5044774066" description="Osiris 18" evidence="2">
    <location>
        <begin position="19"/>
        <end position="253"/>
    </location>
</feature>
<dbReference type="InterPro" id="IPR012464">
    <property type="entry name" value="DUF1676"/>
</dbReference>
<protein>
    <recommendedName>
        <fullName evidence="5">Osiris 18</fullName>
    </recommendedName>
</protein>
<comment type="caution">
    <text evidence="3">The sequence shown here is derived from an EMBL/GenBank/DDBJ whole genome shotgun (WGS) entry which is preliminary data.</text>
</comment>
<evidence type="ECO:0000256" key="2">
    <source>
        <dbReference type="SAM" id="SignalP"/>
    </source>
</evidence>
<dbReference type="Pfam" id="PF07898">
    <property type="entry name" value="DUF1676"/>
    <property type="match status" value="1"/>
</dbReference>